<name>A0A164MXT9_9CRUS</name>
<feature type="region of interest" description="Disordered" evidence="1">
    <location>
        <begin position="1"/>
        <end position="25"/>
    </location>
</feature>
<evidence type="ECO:0000313" key="3">
    <source>
        <dbReference type="Proteomes" id="UP000076858"/>
    </source>
</evidence>
<dbReference type="AlphaFoldDB" id="A0A164MXT9"/>
<dbReference type="EMBL" id="LRGB01002921">
    <property type="protein sequence ID" value="KZS05471.1"/>
    <property type="molecule type" value="Genomic_DNA"/>
</dbReference>
<keyword evidence="3" id="KW-1185">Reference proteome</keyword>
<gene>
    <name evidence="2" type="ORF">APZ42_031331</name>
</gene>
<proteinExistence type="predicted"/>
<protein>
    <submittedName>
        <fullName evidence="2">Uncharacterized protein</fullName>
    </submittedName>
</protein>
<feature type="non-terminal residue" evidence="2">
    <location>
        <position position="1"/>
    </location>
</feature>
<reference evidence="2 3" key="1">
    <citation type="submission" date="2016-03" db="EMBL/GenBank/DDBJ databases">
        <title>EvidentialGene: Evidence-directed Construction of Genes on Genomes.</title>
        <authorList>
            <person name="Gilbert D.G."/>
            <person name="Choi J.-H."/>
            <person name="Mockaitis K."/>
            <person name="Colbourne J."/>
            <person name="Pfrender M."/>
        </authorList>
    </citation>
    <scope>NUCLEOTIDE SEQUENCE [LARGE SCALE GENOMIC DNA]</scope>
    <source>
        <strain evidence="2 3">Xinb3</strain>
        <tissue evidence="2">Complete organism</tissue>
    </source>
</reference>
<accession>A0A164MXT9</accession>
<evidence type="ECO:0000256" key="1">
    <source>
        <dbReference type="SAM" id="MobiDB-lite"/>
    </source>
</evidence>
<comment type="caution">
    <text evidence="2">The sequence shown here is derived from an EMBL/GenBank/DDBJ whole genome shotgun (WGS) entry which is preliminary data.</text>
</comment>
<sequence length="258" mass="27520">QPRKPTTRVLNHGDSPQPLADSSSCSDLAVLEQTVASTRNSTIQPFPSQESTPKKKLPPFQRQKPLLMVNSGSLNGAADILNHEDESLHGNTGSIVGDNGSTIRVTGSAKRGARASNRGFVTKNHRAGSLYGVVPQNDSGFLNATLNGGIVSRYGEAGSNGSSDRDPLSVNRATGSTCGTTLSIDDDDWKKKMLESMTVTNSILRILVPSSVYVGNNLTKNIGYFRKTVEKNLDLPLKLVENVSALNNALIDIDLSVS</sequence>
<dbReference type="Proteomes" id="UP000076858">
    <property type="component" value="Unassembled WGS sequence"/>
</dbReference>
<organism evidence="2 3">
    <name type="scientific">Daphnia magna</name>
    <dbReference type="NCBI Taxonomy" id="35525"/>
    <lineage>
        <taxon>Eukaryota</taxon>
        <taxon>Metazoa</taxon>
        <taxon>Ecdysozoa</taxon>
        <taxon>Arthropoda</taxon>
        <taxon>Crustacea</taxon>
        <taxon>Branchiopoda</taxon>
        <taxon>Diplostraca</taxon>
        <taxon>Cladocera</taxon>
        <taxon>Anomopoda</taxon>
        <taxon>Daphniidae</taxon>
        <taxon>Daphnia</taxon>
    </lineage>
</organism>
<evidence type="ECO:0000313" key="2">
    <source>
        <dbReference type="EMBL" id="KZS05471.1"/>
    </source>
</evidence>